<protein>
    <submittedName>
        <fullName evidence="1">Uncharacterized protein</fullName>
    </submittedName>
</protein>
<gene>
    <name evidence="1" type="ORF">JOF39_000487</name>
</gene>
<proteinExistence type="predicted"/>
<keyword evidence="2" id="KW-1185">Reference proteome</keyword>
<evidence type="ECO:0000313" key="1">
    <source>
        <dbReference type="EMBL" id="MBP2397406.1"/>
    </source>
</evidence>
<sequence>MSQHHPHSLAAVLGTVCLHGEGRNALLARESEK</sequence>
<evidence type="ECO:0000313" key="2">
    <source>
        <dbReference type="Proteomes" id="UP001195422"/>
    </source>
</evidence>
<reference evidence="1 2" key="1">
    <citation type="submission" date="2021-03" db="EMBL/GenBank/DDBJ databases">
        <title>Sequencing the genomes of 1000 actinobacteria strains.</title>
        <authorList>
            <person name="Klenk H.-P."/>
        </authorList>
    </citation>
    <scope>NUCLEOTIDE SEQUENCE [LARGE SCALE GENOMIC DNA]</scope>
    <source>
        <strain evidence="1 2">DSM 20168</strain>
    </source>
</reference>
<accession>A0ABS4XLM1</accession>
<name>A0ABS4XLM1_GLUPR</name>
<comment type="caution">
    <text evidence="1">The sequence shown here is derived from an EMBL/GenBank/DDBJ whole genome shotgun (WGS) entry which is preliminary data.</text>
</comment>
<organism evidence="1 2">
    <name type="scientific">Glutamicibacter protophormiae</name>
    <name type="common">Brevibacterium protophormiae</name>
    <dbReference type="NCBI Taxonomy" id="37930"/>
    <lineage>
        <taxon>Bacteria</taxon>
        <taxon>Bacillati</taxon>
        <taxon>Actinomycetota</taxon>
        <taxon>Actinomycetes</taxon>
        <taxon>Micrococcales</taxon>
        <taxon>Micrococcaceae</taxon>
        <taxon>Glutamicibacter</taxon>
    </lineage>
</organism>
<dbReference type="EMBL" id="JAGIOJ010000001">
    <property type="protein sequence ID" value="MBP2397406.1"/>
    <property type="molecule type" value="Genomic_DNA"/>
</dbReference>
<dbReference type="Proteomes" id="UP001195422">
    <property type="component" value="Unassembled WGS sequence"/>
</dbReference>